<dbReference type="KEGG" id="ddt:AAY81_00650"/>
<gene>
    <name evidence="2" type="ORF">SAMN02910314_00325</name>
</gene>
<feature type="transmembrane region" description="Helical" evidence="1">
    <location>
        <begin position="44"/>
        <end position="62"/>
    </location>
</feature>
<evidence type="ECO:0000313" key="2">
    <source>
        <dbReference type="EMBL" id="SEO45810.1"/>
    </source>
</evidence>
<dbReference type="OrthoDB" id="10000106at2"/>
<dbReference type="Proteomes" id="UP000182975">
    <property type="component" value="Unassembled WGS sequence"/>
</dbReference>
<keyword evidence="1" id="KW-0812">Transmembrane</keyword>
<evidence type="ECO:0000313" key="3">
    <source>
        <dbReference type="Proteomes" id="UP000182975"/>
    </source>
</evidence>
<feature type="transmembrane region" description="Helical" evidence="1">
    <location>
        <begin position="21"/>
        <end position="38"/>
    </location>
</feature>
<keyword evidence="1" id="KW-1133">Transmembrane helix</keyword>
<organism evidence="2 3">
    <name type="scientific">Denitrobacterium detoxificans</name>
    <dbReference type="NCBI Taxonomy" id="79604"/>
    <lineage>
        <taxon>Bacteria</taxon>
        <taxon>Bacillati</taxon>
        <taxon>Actinomycetota</taxon>
        <taxon>Coriobacteriia</taxon>
        <taxon>Eggerthellales</taxon>
        <taxon>Eggerthellaceae</taxon>
        <taxon>Denitrobacterium</taxon>
    </lineage>
</organism>
<dbReference type="AlphaFoldDB" id="A0A172RW34"/>
<accession>A0A172RW34</accession>
<keyword evidence="3" id="KW-1185">Reference proteome</keyword>
<protein>
    <submittedName>
        <fullName evidence="2">Uncharacterized protein</fullName>
    </submittedName>
</protein>
<dbReference type="EMBL" id="FOEC01000001">
    <property type="protein sequence ID" value="SEO45810.1"/>
    <property type="molecule type" value="Genomic_DNA"/>
</dbReference>
<keyword evidence="1" id="KW-0472">Membrane</keyword>
<dbReference type="RefSeq" id="WP_066660116.1">
    <property type="nucleotide sequence ID" value="NZ_CP011402.1"/>
</dbReference>
<reference evidence="3" key="1">
    <citation type="submission" date="2016-10" db="EMBL/GenBank/DDBJ databases">
        <authorList>
            <person name="Varghese N."/>
        </authorList>
    </citation>
    <scope>NUCLEOTIDE SEQUENCE [LARGE SCALE GENOMIC DNA]</scope>
    <source>
        <strain evidence="3">DSM 21843</strain>
    </source>
</reference>
<proteinExistence type="predicted"/>
<sequence>MAEQKNRQSAEQEKNPFALRRNLFAAATLAAFIAYFIVPDQLAKTIIMVVALILVMAVTYFQQKHRSWMVARRNPAAYDSDGRYHKEWENLTQEDIDREWEKLKAKNN</sequence>
<evidence type="ECO:0000256" key="1">
    <source>
        <dbReference type="SAM" id="Phobius"/>
    </source>
</evidence>
<name>A0A172RW34_9ACTN</name>
<dbReference type="STRING" id="79604.AAY81_00650"/>